<feature type="transmembrane region" description="Helical" evidence="1">
    <location>
        <begin position="63"/>
        <end position="81"/>
    </location>
</feature>
<name>A0A211ZI92_9PROT</name>
<dbReference type="EMBL" id="NHON01000049">
    <property type="protein sequence ID" value="OWJ64807.1"/>
    <property type="molecule type" value="Genomic_DNA"/>
</dbReference>
<protein>
    <recommendedName>
        <fullName evidence="4">Oligosaccharide repeat unit polymerase</fullName>
    </recommendedName>
</protein>
<dbReference type="AlphaFoldDB" id="A0A211ZI92"/>
<sequence length="425" mass="48269">MNWIVTWLLVALVVWMLLAAATRPGKIYEYPFLAGTMTFSFILPQLPGLAGDPFLPPGAYQDAIIFTIMCIAMCQVGWLPNRPVMRAFQWRFSEKRLLIVAAVLSAVGAYFYRKLAEIPIDEAVYTMFSGGNVVLFFFSKLLRYGLCVALLCFFVRPSWPALVILMVDTAFYLDRIVMTGKRSETTQLVLMFAMAIWFQRRRSIPHILFLSWIVVGTVLASATHDYREMSRKTNDNPTLSSLSEISPIEKFEQMLSKGGPEMRNAILRINSMERNMAFDFGTIHWDTLVWNYVPQQLVGPALKESLYVGMEEEQIDRAYDRPTGTSETGMTDAFASFWWFGWIKFFLLAYFMSRLYGAAMAGYAAPQMFYMLLAVPAMNSISHYTQWVVSEWVHVAAFLIPCLLYARIRAPSVEPAAVAAIGRAS</sequence>
<accession>A0A211ZI92</accession>
<gene>
    <name evidence="2" type="ORF">BWR60_22780</name>
</gene>
<feature type="transmembrane region" description="Helical" evidence="1">
    <location>
        <begin position="96"/>
        <end position="112"/>
    </location>
</feature>
<evidence type="ECO:0000256" key="1">
    <source>
        <dbReference type="SAM" id="Phobius"/>
    </source>
</evidence>
<dbReference type="Proteomes" id="UP000196655">
    <property type="component" value="Unassembled WGS sequence"/>
</dbReference>
<dbReference type="RefSeq" id="WP_088153324.1">
    <property type="nucleotide sequence ID" value="NZ_NHON01000049.1"/>
</dbReference>
<reference evidence="3" key="1">
    <citation type="submission" date="2017-05" db="EMBL/GenBank/DDBJ databases">
        <authorList>
            <person name="Macchi M."/>
            <person name="Festa S."/>
            <person name="Coppotelli B.M."/>
            <person name="Morelli I.S."/>
        </authorList>
    </citation>
    <scope>NUCLEOTIDE SEQUENCE [LARGE SCALE GENOMIC DNA]</scope>
    <source>
        <strain evidence="3">I</strain>
    </source>
</reference>
<keyword evidence="1" id="KW-0472">Membrane</keyword>
<evidence type="ECO:0000313" key="2">
    <source>
        <dbReference type="EMBL" id="OWJ64807.1"/>
    </source>
</evidence>
<keyword evidence="3" id="KW-1185">Reference proteome</keyword>
<keyword evidence="1" id="KW-0812">Transmembrane</keyword>
<feature type="transmembrane region" description="Helical" evidence="1">
    <location>
        <begin position="384"/>
        <end position="406"/>
    </location>
</feature>
<feature type="transmembrane region" description="Helical" evidence="1">
    <location>
        <begin position="204"/>
        <end position="222"/>
    </location>
</feature>
<feature type="transmembrane region" description="Helical" evidence="1">
    <location>
        <begin position="358"/>
        <end position="378"/>
    </location>
</feature>
<organism evidence="2 3">
    <name type="scientific">Inquilinus limosus</name>
    <dbReference type="NCBI Taxonomy" id="171674"/>
    <lineage>
        <taxon>Bacteria</taxon>
        <taxon>Pseudomonadati</taxon>
        <taxon>Pseudomonadota</taxon>
        <taxon>Alphaproteobacteria</taxon>
        <taxon>Rhodospirillales</taxon>
        <taxon>Rhodospirillaceae</taxon>
        <taxon>Inquilinus</taxon>
    </lineage>
</organism>
<proteinExistence type="predicted"/>
<dbReference type="OrthoDB" id="9798095at2"/>
<evidence type="ECO:0008006" key="4">
    <source>
        <dbReference type="Google" id="ProtNLM"/>
    </source>
</evidence>
<comment type="caution">
    <text evidence="2">The sequence shown here is derived from an EMBL/GenBank/DDBJ whole genome shotgun (WGS) entry which is preliminary data.</text>
</comment>
<evidence type="ECO:0000313" key="3">
    <source>
        <dbReference type="Proteomes" id="UP000196655"/>
    </source>
</evidence>
<keyword evidence="1" id="KW-1133">Transmembrane helix</keyword>
<feature type="transmembrane region" description="Helical" evidence="1">
    <location>
        <begin position="30"/>
        <end position="51"/>
    </location>
</feature>
<feature type="transmembrane region" description="Helical" evidence="1">
    <location>
        <begin position="333"/>
        <end position="351"/>
    </location>
</feature>